<feature type="region of interest" description="Disordered" evidence="2">
    <location>
        <begin position="217"/>
        <end position="245"/>
    </location>
</feature>
<evidence type="ECO:0000313" key="4">
    <source>
        <dbReference type="Proteomes" id="UP000279275"/>
    </source>
</evidence>
<dbReference type="AlphaFoldDB" id="A0A3M2L3J0"/>
<evidence type="ECO:0000256" key="2">
    <source>
        <dbReference type="SAM" id="MobiDB-lite"/>
    </source>
</evidence>
<evidence type="ECO:0000313" key="3">
    <source>
        <dbReference type="EMBL" id="RMI32272.1"/>
    </source>
</evidence>
<keyword evidence="4" id="KW-1185">Reference proteome</keyword>
<sequence>MQPVDLCWVHPPSAGGPGNGLVSIAELLDKIHIHIPDGNTDKLGAAATAWKAFNQDHTVANADVDINDIMKQMSAQDSPEIADITEQLTTLYDTARHLWGTSNQLIDDVLKLKKALDDLRKRINKILDTLDLALAGGLILSIAADFFSAGAATSLTPAEVAAADAAVDIAADETVQAVTDAAIEGAGGILESAAAEEDVLASAGDDLQEIGSLTRQDVDEGLEESTSAPDSAGPGGSKPTPQQAQDIIEQADRTGSGLKGDPWHRSASFPVDEIAEKGTVYEITGGDGVTRTLVQMPGEVNGVSGRFEWIVDGDKVTHQMFVKNGTINGVPITK</sequence>
<dbReference type="EMBL" id="RFFH01000005">
    <property type="protein sequence ID" value="RMI32272.1"/>
    <property type="molecule type" value="Genomic_DNA"/>
</dbReference>
<evidence type="ECO:0000256" key="1">
    <source>
        <dbReference type="SAM" id="Coils"/>
    </source>
</evidence>
<accession>A0A3M2L3J0</accession>
<dbReference type="OrthoDB" id="4510823at2"/>
<feature type="coiled-coil region" evidence="1">
    <location>
        <begin position="102"/>
        <end position="129"/>
    </location>
</feature>
<organism evidence="3 4">
    <name type="scientific">Nocardia stercoris</name>
    <dbReference type="NCBI Taxonomy" id="2483361"/>
    <lineage>
        <taxon>Bacteria</taxon>
        <taxon>Bacillati</taxon>
        <taxon>Actinomycetota</taxon>
        <taxon>Actinomycetes</taxon>
        <taxon>Mycobacteriales</taxon>
        <taxon>Nocardiaceae</taxon>
        <taxon>Nocardia</taxon>
    </lineage>
</organism>
<proteinExistence type="predicted"/>
<name>A0A3M2L3J0_9NOCA</name>
<keyword evidence="1" id="KW-0175">Coiled coil</keyword>
<protein>
    <submittedName>
        <fullName evidence="3">Uncharacterized protein</fullName>
    </submittedName>
</protein>
<comment type="caution">
    <text evidence="3">The sequence shown here is derived from an EMBL/GenBank/DDBJ whole genome shotgun (WGS) entry which is preliminary data.</text>
</comment>
<reference evidence="3 4" key="1">
    <citation type="submission" date="2018-10" db="EMBL/GenBank/DDBJ databases">
        <title>Isolation from cow dung.</title>
        <authorList>
            <person name="Ling L."/>
        </authorList>
    </citation>
    <scope>NUCLEOTIDE SEQUENCE [LARGE SCALE GENOMIC DNA]</scope>
    <source>
        <strain evidence="3 4">NEAU-LL90</strain>
    </source>
</reference>
<dbReference type="Proteomes" id="UP000279275">
    <property type="component" value="Unassembled WGS sequence"/>
</dbReference>
<gene>
    <name evidence="3" type="ORF">EBN03_14910</name>
</gene>